<dbReference type="InterPro" id="IPR038726">
    <property type="entry name" value="PDDEXK_AddAB-type"/>
</dbReference>
<feature type="compositionally biased region" description="Basic and acidic residues" evidence="4">
    <location>
        <begin position="306"/>
        <end position="315"/>
    </location>
</feature>
<keyword evidence="6" id="KW-0269">Exonuclease</keyword>
<dbReference type="Pfam" id="PF12705">
    <property type="entry name" value="PDDEXK_1"/>
    <property type="match status" value="1"/>
</dbReference>
<dbReference type="Gene3D" id="3.90.320.10">
    <property type="match status" value="1"/>
</dbReference>
<keyword evidence="6" id="KW-0378">Hydrolase</keyword>
<feature type="compositionally biased region" description="Low complexity" evidence="4">
    <location>
        <begin position="274"/>
        <end position="302"/>
    </location>
</feature>
<keyword evidence="6" id="KW-0540">Nuclease</keyword>
<reference evidence="7" key="1">
    <citation type="submission" date="2015-01" db="EMBL/GenBank/DDBJ databases">
        <title>Draft genome sequence of Rhodococcus pyridinivorans strain KG-16, a hydrocarbon-degrading bacterium.</title>
        <authorList>
            <person name="Aggarwal R.K."/>
            <person name="Dawar C."/>
        </authorList>
    </citation>
    <scope>NUCLEOTIDE SEQUENCE [LARGE SCALE GENOMIC DNA]</scope>
    <source>
        <strain evidence="7">KG-16</strain>
    </source>
</reference>
<dbReference type="InterPro" id="IPR011604">
    <property type="entry name" value="PDDEXK-like_dom_sf"/>
</dbReference>
<dbReference type="GO" id="GO:0004386">
    <property type="term" value="F:helicase activity"/>
    <property type="evidence" value="ECO:0007669"/>
    <property type="project" value="UniProtKB-KW"/>
</dbReference>
<sequence length="315" mass="34077">MTTAAPTPPTDTTRPVALSPSRAADFTRCPLLYRFKAVDRLTAPPTRAQARGTVVHAALEALFGLDGPARTATAAQTLLPDALARVLAVTPDLGVDTDYAGFLAEAAALLDTYFTVEDPTAVTADGCELRVETTLDGDVPLRGIIDRLDVDATGAVHVVDYKTGRAPSLRGERAALFQLKFYALILWRQRGIVPASLRLLYLGDGQVLHYRPDPEELRRFERIVRAMWATIRQLRASGDFRPNPGPGCRWCDHRALCPAFGGTPPPYPVDGVATPSIQSTQSTPSIQSTQSTPSIQSTQSTPGAPHRIEQQENPE</sequence>
<feature type="region of interest" description="Disordered" evidence="4">
    <location>
        <begin position="268"/>
        <end position="315"/>
    </location>
</feature>
<protein>
    <submittedName>
        <fullName evidence="6">RecB family exonuclease</fullName>
    </submittedName>
</protein>
<dbReference type="Proteomes" id="UP000053060">
    <property type="component" value="Unassembled WGS sequence"/>
</dbReference>
<feature type="domain" description="PD-(D/E)XK endonuclease-like" evidence="5">
    <location>
        <begin position="18"/>
        <end position="258"/>
    </location>
</feature>
<keyword evidence="2" id="KW-0067">ATP-binding</keyword>
<dbReference type="EMBL" id="AZXY01000009">
    <property type="protein sequence ID" value="KSZ57389.1"/>
    <property type="molecule type" value="Genomic_DNA"/>
</dbReference>
<keyword evidence="3" id="KW-0234">DNA repair</keyword>
<organism evidence="6 7">
    <name type="scientific">Rhodococcus pyridinivorans KG-16</name>
    <dbReference type="NCBI Taxonomy" id="1441730"/>
    <lineage>
        <taxon>Bacteria</taxon>
        <taxon>Bacillati</taxon>
        <taxon>Actinomycetota</taxon>
        <taxon>Actinomycetes</taxon>
        <taxon>Mycobacteriales</taxon>
        <taxon>Nocardiaceae</taxon>
        <taxon>Rhodococcus</taxon>
    </lineage>
</organism>
<dbReference type="GO" id="GO:0004527">
    <property type="term" value="F:exonuclease activity"/>
    <property type="evidence" value="ECO:0007669"/>
    <property type="project" value="UniProtKB-KW"/>
</dbReference>
<evidence type="ECO:0000313" key="7">
    <source>
        <dbReference type="Proteomes" id="UP000053060"/>
    </source>
</evidence>
<dbReference type="GO" id="GO:0006281">
    <property type="term" value="P:DNA repair"/>
    <property type="evidence" value="ECO:0007669"/>
    <property type="project" value="UniProtKB-KW"/>
</dbReference>
<evidence type="ECO:0000256" key="4">
    <source>
        <dbReference type="SAM" id="MobiDB-lite"/>
    </source>
</evidence>
<evidence type="ECO:0000256" key="3">
    <source>
        <dbReference type="ARBA" id="ARBA00023204"/>
    </source>
</evidence>
<keyword evidence="2" id="KW-0547">Nucleotide-binding</keyword>
<dbReference type="InterPro" id="IPR011335">
    <property type="entry name" value="Restrct_endonuc-II-like"/>
</dbReference>
<reference evidence="6 7" key="2">
    <citation type="journal article" date="2016" name="Genome Announc.">
        <title>Draft Genome Sequence of a Versatile Hydrocarbon-Degrading Bacterium, Rhodococcus pyridinivorans Strain KG-16, Collected from Oil Fields in India.</title>
        <authorList>
            <person name="Aggarwal R.K."/>
            <person name="Dawar C."/>
            <person name="Phanindranath R."/>
            <person name="Mutnuri L."/>
            <person name="Dayal A.M."/>
        </authorList>
    </citation>
    <scope>NUCLEOTIDE SEQUENCE [LARGE SCALE GENOMIC DNA]</scope>
    <source>
        <strain evidence="6 7">KG-16</strain>
    </source>
</reference>
<accession>A0A0V9UHA6</accession>
<evidence type="ECO:0000259" key="5">
    <source>
        <dbReference type="Pfam" id="PF12705"/>
    </source>
</evidence>
<name>A0A0V9UHA6_9NOCA</name>
<keyword evidence="2" id="KW-0347">Helicase</keyword>
<dbReference type="PATRIC" id="fig|1441730.3.peg.3764"/>
<dbReference type="AlphaFoldDB" id="A0A0V9UHA6"/>
<dbReference type="RefSeq" id="WP_060653076.1">
    <property type="nucleotide sequence ID" value="NZ_AZXY01000009.1"/>
</dbReference>
<keyword evidence="1" id="KW-0227">DNA damage</keyword>
<evidence type="ECO:0000313" key="6">
    <source>
        <dbReference type="EMBL" id="KSZ57389.1"/>
    </source>
</evidence>
<gene>
    <name evidence="6" type="ORF">Z045_18065</name>
</gene>
<comment type="caution">
    <text evidence="6">The sequence shown here is derived from an EMBL/GenBank/DDBJ whole genome shotgun (WGS) entry which is preliminary data.</text>
</comment>
<proteinExistence type="predicted"/>
<dbReference type="SUPFAM" id="SSF52980">
    <property type="entry name" value="Restriction endonuclease-like"/>
    <property type="match status" value="1"/>
</dbReference>
<evidence type="ECO:0000256" key="2">
    <source>
        <dbReference type="ARBA" id="ARBA00022806"/>
    </source>
</evidence>
<evidence type="ECO:0000256" key="1">
    <source>
        <dbReference type="ARBA" id="ARBA00022763"/>
    </source>
</evidence>